<accession>A0A1I4GAZ4</accession>
<proteinExistence type="predicted"/>
<reference evidence="3" key="1">
    <citation type="submission" date="2016-10" db="EMBL/GenBank/DDBJ databases">
        <authorList>
            <person name="Varghese N."/>
            <person name="Submissions S."/>
        </authorList>
    </citation>
    <scope>NUCLEOTIDE SEQUENCE [LARGE SCALE GENOMIC DNA]</scope>
    <source>
        <strain evidence="3">MO64</strain>
    </source>
</reference>
<dbReference type="EMBL" id="FOSR01000023">
    <property type="protein sequence ID" value="SFL27204.1"/>
    <property type="molecule type" value="Genomic_DNA"/>
</dbReference>
<sequence length="316" mass="34693">MPVQEAAITWPSWLCDRDTAALHAYAVVDPAQDKRLPAVLHAPRNACLLGDDASIREASPHLVELPDDIDSRAWSWLARNGSQQPCAVLVTSELGFDELFTHLLKFLDVQVNQSTTMLLAWWDPAVLASLLGQPDDDTLYVKGPIFTAEQKAAFAMSLCDVGYWDRAGTLHRMNAQQLVATVPATSGIDGGSVLPLTFDVGQVRKLVRATTPDQVLYELRLNRPGVLSDRSDLENYGLACRLVDAAERYAIRGMRDLVNFVGAGMILGERFDICPAMASELEGVRTGTKTFTEMLSSLSPEVLEQARQSSMECAER</sequence>
<evidence type="ECO:0000259" key="1">
    <source>
        <dbReference type="Pfam" id="PF13503"/>
    </source>
</evidence>
<dbReference type="AlphaFoldDB" id="A0A1I4GAZ4"/>
<dbReference type="Proteomes" id="UP000198725">
    <property type="component" value="Unassembled WGS sequence"/>
</dbReference>
<evidence type="ECO:0000313" key="3">
    <source>
        <dbReference type="Proteomes" id="UP000198725"/>
    </source>
</evidence>
<evidence type="ECO:0000313" key="2">
    <source>
        <dbReference type="EMBL" id="SFL27204.1"/>
    </source>
</evidence>
<dbReference type="RefSeq" id="WP_008216997.1">
    <property type="nucleotide sequence ID" value="NZ_FOSR01000023.1"/>
</dbReference>
<dbReference type="Pfam" id="PF13503">
    <property type="entry name" value="DUF4123"/>
    <property type="match status" value="1"/>
</dbReference>
<name>A0A1I4GAZ4_9GAMM</name>
<keyword evidence="3" id="KW-1185">Reference proteome</keyword>
<protein>
    <recommendedName>
        <fullName evidence="1">DUF4123 domain-containing protein</fullName>
    </recommendedName>
</protein>
<feature type="domain" description="DUF4123" evidence="1">
    <location>
        <begin position="25"/>
        <end position="136"/>
    </location>
</feature>
<dbReference type="InterPro" id="IPR025391">
    <property type="entry name" value="DUF4123"/>
</dbReference>
<organism evidence="2 3">
    <name type="scientific">Rhodanobacter glycinis</name>
    <dbReference type="NCBI Taxonomy" id="582702"/>
    <lineage>
        <taxon>Bacteria</taxon>
        <taxon>Pseudomonadati</taxon>
        <taxon>Pseudomonadota</taxon>
        <taxon>Gammaproteobacteria</taxon>
        <taxon>Lysobacterales</taxon>
        <taxon>Rhodanobacteraceae</taxon>
        <taxon>Rhodanobacter</taxon>
    </lineage>
</organism>
<gene>
    <name evidence="2" type="ORF">SAMN05192579_12320</name>
</gene>